<keyword evidence="2" id="KW-1185">Reference proteome</keyword>
<evidence type="ECO:0000313" key="1">
    <source>
        <dbReference type="EMBL" id="EHQ07028.1"/>
    </source>
</evidence>
<protein>
    <submittedName>
        <fullName evidence="1">Uncharacterized protein</fullName>
    </submittedName>
</protein>
<gene>
    <name evidence="1" type="ORF">Lepil_2352</name>
</gene>
<dbReference type="AlphaFoldDB" id="H2CIL2"/>
<reference evidence="1 2" key="1">
    <citation type="submission" date="2011-10" db="EMBL/GenBank/DDBJ databases">
        <title>The Improved High-Quality Draft genome of Leptonema illini DSM 21528.</title>
        <authorList>
            <consortium name="US DOE Joint Genome Institute (JGI-PGF)"/>
            <person name="Lucas S."/>
            <person name="Copeland A."/>
            <person name="Lapidus A."/>
            <person name="Glavina del Rio T."/>
            <person name="Dalin E."/>
            <person name="Tice H."/>
            <person name="Bruce D."/>
            <person name="Goodwin L."/>
            <person name="Pitluck S."/>
            <person name="Peters L."/>
            <person name="Mikhailova N."/>
            <person name="Held B."/>
            <person name="Kyrpides N."/>
            <person name="Mavromatis K."/>
            <person name="Ivanova N."/>
            <person name="Markowitz V."/>
            <person name="Cheng J.-F."/>
            <person name="Hugenholtz P."/>
            <person name="Woyke T."/>
            <person name="Wu D."/>
            <person name="Gronow S."/>
            <person name="Wellnitz S."/>
            <person name="Brambilla E.-M."/>
            <person name="Klenk H.-P."/>
            <person name="Eisen J.A."/>
        </authorList>
    </citation>
    <scope>NUCLEOTIDE SEQUENCE [LARGE SCALE GENOMIC DNA]</scope>
    <source>
        <strain evidence="1 2">DSM 21528</strain>
    </source>
</reference>
<dbReference type="STRING" id="183.GCA_002009735_01395"/>
<sequence>MKSDQQIRKEGFDILFKNMDNVEAERFIALINRERFDYTKWRQPLFEDMTPEEIIQKGQQYAKDLRKIKT</sequence>
<dbReference type="HOGENOM" id="CLU_193886_0_0_12"/>
<name>H2CIL2_9LEPT</name>
<organism evidence="1 2">
    <name type="scientific">Leptonema illini DSM 21528</name>
    <dbReference type="NCBI Taxonomy" id="929563"/>
    <lineage>
        <taxon>Bacteria</taxon>
        <taxon>Pseudomonadati</taxon>
        <taxon>Spirochaetota</taxon>
        <taxon>Spirochaetia</taxon>
        <taxon>Leptospirales</taxon>
        <taxon>Leptospiraceae</taxon>
        <taxon>Leptonema</taxon>
    </lineage>
</organism>
<proteinExistence type="predicted"/>
<accession>H2CIL2</accession>
<evidence type="ECO:0000313" key="2">
    <source>
        <dbReference type="Proteomes" id="UP000005737"/>
    </source>
</evidence>
<dbReference type="EMBL" id="JH597773">
    <property type="protein sequence ID" value="EHQ07028.1"/>
    <property type="molecule type" value="Genomic_DNA"/>
</dbReference>
<dbReference type="Proteomes" id="UP000005737">
    <property type="component" value="Unassembled WGS sequence"/>
</dbReference>
<dbReference type="RefSeq" id="WP_002772749.1">
    <property type="nucleotide sequence ID" value="NZ_JH597773.1"/>
</dbReference>